<accession>A0A0A8XZN4</accession>
<dbReference type="EMBL" id="GBRH01278549">
    <property type="protein sequence ID" value="JAD19346.1"/>
    <property type="molecule type" value="Transcribed_RNA"/>
</dbReference>
<reference evidence="1" key="2">
    <citation type="journal article" date="2015" name="Data Brief">
        <title>Shoot transcriptome of the giant reed, Arundo donax.</title>
        <authorList>
            <person name="Barrero R.A."/>
            <person name="Guerrero F.D."/>
            <person name="Moolhuijzen P."/>
            <person name="Goolsby J.A."/>
            <person name="Tidwell J."/>
            <person name="Bellgard S.E."/>
            <person name="Bellgard M.I."/>
        </authorList>
    </citation>
    <scope>NUCLEOTIDE SEQUENCE</scope>
    <source>
        <tissue evidence="1">Shoot tissue taken approximately 20 cm above the soil surface</tissue>
    </source>
</reference>
<dbReference type="AlphaFoldDB" id="A0A0A8XZN4"/>
<name>A0A0A8XZN4_ARUDO</name>
<organism evidence="1">
    <name type="scientific">Arundo donax</name>
    <name type="common">Giant reed</name>
    <name type="synonym">Donax arundinaceus</name>
    <dbReference type="NCBI Taxonomy" id="35708"/>
    <lineage>
        <taxon>Eukaryota</taxon>
        <taxon>Viridiplantae</taxon>
        <taxon>Streptophyta</taxon>
        <taxon>Embryophyta</taxon>
        <taxon>Tracheophyta</taxon>
        <taxon>Spermatophyta</taxon>
        <taxon>Magnoliopsida</taxon>
        <taxon>Liliopsida</taxon>
        <taxon>Poales</taxon>
        <taxon>Poaceae</taxon>
        <taxon>PACMAD clade</taxon>
        <taxon>Arundinoideae</taxon>
        <taxon>Arundineae</taxon>
        <taxon>Arundo</taxon>
    </lineage>
</organism>
<evidence type="ECO:0000313" key="1">
    <source>
        <dbReference type="EMBL" id="JAD19346.1"/>
    </source>
</evidence>
<protein>
    <submittedName>
        <fullName evidence="1">Uncharacterized protein</fullName>
    </submittedName>
</protein>
<proteinExistence type="predicted"/>
<reference evidence="1" key="1">
    <citation type="submission" date="2014-09" db="EMBL/GenBank/DDBJ databases">
        <authorList>
            <person name="Magalhaes I.L.F."/>
            <person name="Oliveira U."/>
            <person name="Santos F.R."/>
            <person name="Vidigal T.H.D.A."/>
            <person name="Brescovit A.D."/>
            <person name="Santos A.J."/>
        </authorList>
    </citation>
    <scope>NUCLEOTIDE SEQUENCE</scope>
    <source>
        <tissue evidence="1">Shoot tissue taken approximately 20 cm above the soil surface</tissue>
    </source>
</reference>
<sequence length="54" mass="6203">MFFSNLVWKLGASINVVEFQVSDCTFHVHDLACAYGLSQIAHFMRQSALLMFMF</sequence>